<dbReference type="AlphaFoldDB" id="A0A382JIK4"/>
<accession>A0A382JIK4</accession>
<feature type="non-terminal residue" evidence="3">
    <location>
        <position position="1"/>
    </location>
</feature>
<evidence type="ECO:0000313" key="3">
    <source>
        <dbReference type="EMBL" id="SVC11192.1"/>
    </source>
</evidence>
<proteinExistence type="predicted"/>
<name>A0A382JIK4_9ZZZZ</name>
<feature type="region of interest" description="Disordered" evidence="1">
    <location>
        <begin position="80"/>
        <end position="105"/>
    </location>
</feature>
<protein>
    <submittedName>
        <fullName evidence="3">Uncharacterized protein</fullName>
    </submittedName>
</protein>
<organism evidence="3">
    <name type="scientific">marine metagenome</name>
    <dbReference type="NCBI Taxonomy" id="408172"/>
    <lineage>
        <taxon>unclassified sequences</taxon>
        <taxon>metagenomes</taxon>
        <taxon>ecological metagenomes</taxon>
    </lineage>
</organism>
<evidence type="ECO:0000256" key="1">
    <source>
        <dbReference type="SAM" id="MobiDB-lite"/>
    </source>
</evidence>
<gene>
    <name evidence="3" type="ORF">METZ01_LOCUS264046</name>
</gene>
<keyword evidence="2" id="KW-0472">Membrane</keyword>
<reference evidence="3" key="1">
    <citation type="submission" date="2018-05" db="EMBL/GenBank/DDBJ databases">
        <authorList>
            <person name="Lanie J.A."/>
            <person name="Ng W.-L."/>
            <person name="Kazmierczak K.M."/>
            <person name="Andrzejewski T.M."/>
            <person name="Davidsen T.M."/>
            <person name="Wayne K.J."/>
            <person name="Tettelin H."/>
            <person name="Glass J.I."/>
            <person name="Rusch D."/>
            <person name="Podicherti R."/>
            <person name="Tsui H.-C.T."/>
            <person name="Winkler M.E."/>
        </authorList>
    </citation>
    <scope>NUCLEOTIDE SEQUENCE</scope>
</reference>
<feature type="compositionally biased region" description="Basic and acidic residues" evidence="1">
    <location>
        <begin position="86"/>
        <end position="97"/>
    </location>
</feature>
<feature type="region of interest" description="Disordered" evidence="1">
    <location>
        <begin position="35"/>
        <end position="60"/>
    </location>
</feature>
<keyword evidence="2" id="KW-0812">Transmembrane</keyword>
<keyword evidence="2" id="KW-1133">Transmembrane helix</keyword>
<sequence>GAVVVVVVVVGGGAVVVVVVVVGGGAVVVVAGATCPEDPQDAPTTRNTSTADGRRPRRMALNSTESTVLVVLRIFVARMGPLPFPDRPERPGEPHARRDPRKHAF</sequence>
<evidence type="ECO:0000256" key="2">
    <source>
        <dbReference type="SAM" id="Phobius"/>
    </source>
</evidence>
<dbReference type="EMBL" id="UINC01074216">
    <property type="protein sequence ID" value="SVC11192.1"/>
    <property type="molecule type" value="Genomic_DNA"/>
</dbReference>
<feature type="compositionally biased region" description="Polar residues" evidence="1">
    <location>
        <begin position="42"/>
        <end position="51"/>
    </location>
</feature>
<feature type="transmembrane region" description="Helical" evidence="2">
    <location>
        <begin position="6"/>
        <end position="31"/>
    </location>
</feature>